<dbReference type="PANTHER" id="PTHR47481">
    <property type="match status" value="1"/>
</dbReference>
<feature type="region of interest" description="Disordered" evidence="1">
    <location>
        <begin position="1"/>
        <end position="21"/>
    </location>
</feature>
<organism evidence="4 5">
    <name type="scientific">Senna tora</name>
    <dbReference type="NCBI Taxonomy" id="362788"/>
    <lineage>
        <taxon>Eukaryota</taxon>
        <taxon>Viridiplantae</taxon>
        <taxon>Streptophyta</taxon>
        <taxon>Embryophyta</taxon>
        <taxon>Tracheophyta</taxon>
        <taxon>Spermatophyta</taxon>
        <taxon>Magnoliopsida</taxon>
        <taxon>eudicotyledons</taxon>
        <taxon>Gunneridae</taxon>
        <taxon>Pentapetalae</taxon>
        <taxon>rosids</taxon>
        <taxon>fabids</taxon>
        <taxon>Fabales</taxon>
        <taxon>Fabaceae</taxon>
        <taxon>Caesalpinioideae</taxon>
        <taxon>Cassia clade</taxon>
        <taxon>Senna</taxon>
    </lineage>
</organism>
<name>A0A834WYN4_9FABA</name>
<proteinExistence type="predicted"/>
<dbReference type="Pfam" id="PF13976">
    <property type="entry name" value="gag_pre-integrs"/>
    <property type="match status" value="1"/>
</dbReference>
<dbReference type="Proteomes" id="UP000634136">
    <property type="component" value="Unassembled WGS sequence"/>
</dbReference>
<sequence>MSSSTSSSSQTSVPQITPSAPNLTKDSTVSFSHNLFVKLDEKNYLLWKQQILAAIQGHDLEEYIAGKDSIPKKFSFTEDELAEKLDPNYVKWKKQDKLILSWLLSFMTETMLTKVSECDHSYEVWQKVQHHFGINTKAKVHQYRAELRSAKKGTRSMSDLLLRIKAITDALRAVGSVVSEHEHIQCILEGLPSEYEAFVTSANMKSDLTSVCELEALLMAQEIRIEQNTKEVKTTDSASANVATVDAKDLVVVVLEVAEITEQQYNQNFSQLRQRSSGNMSAMVATPESVCDSAWFPDSGATSHVTSNPNNFMSSMQYSGPEQLHMGNGTGLNISRVGQSLVQSPFHSNISLQLNDLLLVPNITKNLGTNQILLSGSTRSDGLYFFDNFHLTHHPSSLPSSLQAKQFSATPTVLSSTVNSDVSTCTSVTPYTLWHCRLGHSNTVVVLNALKQCNVQISNKGRFDFCEACAKGKHHKLPSPPSPNVYRRPLELIYTDLWGPSPMKSRYEFSLKDLGNLHYFLGIEVTHLDDGSLLLSQGKYVHDLLCKTKMDGANFISTPMVSNSRLSKDGDNLMSDPTLYRSTVGALQYVTITRPDLSFAINKVCQFMSNPLDEHWAAVKRILRYLKEGKKYALYGCWSTDLGATSFVLSFCLFGTKRYEESKSRASAHYKSGTESKTIIIALQVILLESSSRNVNG</sequence>
<evidence type="ECO:0000313" key="4">
    <source>
        <dbReference type="EMBL" id="KAF7834709.1"/>
    </source>
</evidence>
<evidence type="ECO:0000256" key="1">
    <source>
        <dbReference type="SAM" id="MobiDB-lite"/>
    </source>
</evidence>
<dbReference type="PANTHER" id="PTHR47481:SF30">
    <property type="entry name" value="CCHC-TYPE DOMAIN-CONTAINING PROTEIN"/>
    <property type="match status" value="1"/>
</dbReference>
<reference evidence="4" key="1">
    <citation type="submission" date="2020-09" db="EMBL/GenBank/DDBJ databases">
        <title>Genome-Enabled Discovery of Anthraquinone Biosynthesis in Senna tora.</title>
        <authorList>
            <person name="Kang S.-H."/>
            <person name="Pandey R.P."/>
            <person name="Lee C.-M."/>
            <person name="Sim J.-S."/>
            <person name="Jeong J.-T."/>
            <person name="Choi B.-S."/>
            <person name="Jung M."/>
            <person name="Ginzburg D."/>
            <person name="Zhao K."/>
            <person name="Won S.Y."/>
            <person name="Oh T.-J."/>
            <person name="Yu Y."/>
            <person name="Kim N.-H."/>
            <person name="Lee O.R."/>
            <person name="Lee T.-H."/>
            <person name="Bashyal P."/>
            <person name="Kim T.-S."/>
            <person name="Lee W.-H."/>
            <person name="Kawkins C."/>
            <person name="Kim C.-K."/>
            <person name="Kim J.S."/>
            <person name="Ahn B.O."/>
            <person name="Rhee S.Y."/>
            <person name="Sohng J.K."/>
        </authorList>
    </citation>
    <scope>NUCLEOTIDE SEQUENCE</scope>
    <source>
        <tissue evidence="4">Leaf</tissue>
    </source>
</reference>
<dbReference type="Pfam" id="PF22936">
    <property type="entry name" value="Pol_BBD"/>
    <property type="match status" value="1"/>
</dbReference>
<dbReference type="EMBL" id="JAAIUW010000004">
    <property type="protein sequence ID" value="KAF7834709.1"/>
    <property type="molecule type" value="Genomic_DNA"/>
</dbReference>
<feature type="compositionally biased region" description="Low complexity" evidence="1">
    <location>
        <begin position="1"/>
        <end position="12"/>
    </location>
</feature>
<dbReference type="OrthoDB" id="1912561at2759"/>
<evidence type="ECO:0000259" key="2">
    <source>
        <dbReference type="Pfam" id="PF13976"/>
    </source>
</evidence>
<dbReference type="AlphaFoldDB" id="A0A834WYN4"/>
<dbReference type="InterPro" id="IPR054722">
    <property type="entry name" value="PolX-like_BBD"/>
</dbReference>
<feature type="domain" description="Retrovirus-related Pol polyprotein from transposon TNT 1-94-like beta-barrel" evidence="3">
    <location>
        <begin position="295"/>
        <end position="367"/>
    </location>
</feature>
<dbReference type="InterPro" id="IPR025724">
    <property type="entry name" value="GAG-pre-integrase_dom"/>
</dbReference>
<evidence type="ECO:0000313" key="5">
    <source>
        <dbReference type="Proteomes" id="UP000634136"/>
    </source>
</evidence>
<protein>
    <submittedName>
        <fullName evidence="4">Retrovirus-related Pol polyprotein from transposon TNT 1-94</fullName>
    </submittedName>
</protein>
<keyword evidence="5" id="KW-1185">Reference proteome</keyword>
<comment type="caution">
    <text evidence="4">The sequence shown here is derived from an EMBL/GenBank/DDBJ whole genome shotgun (WGS) entry which is preliminary data.</text>
</comment>
<accession>A0A834WYN4</accession>
<evidence type="ECO:0000259" key="3">
    <source>
        <dbReference type="Pfam" id="PF22936"/>
    </source>
</evidence>
<dbReference type="Pfam" id="PF14223">
    <property type="entry name" value="Retrotran_gag_2"/>
    <property type="match status" value="1"/>
</dbReference>
<feature type="domain" description="GAG-pre-integrase" evidence="2">
    <location>
        <begin position="415"/>
        <end position="474"/>
    </location>
</feature>
<gene>
    <name evidence="4" type="ORF">G2W53_009568</name>
</gene>